<gene>
    <name evidence="2" type="ORF">ADH66_13755</name>
    <name evidence="3" type="ORF">I5Q82_04100</name>
</gene>
<dbReference type="GO" id="GO:0016747">
    <property type="term" value="F:acyltransferase activity, transferring groups other than amino-acyl groups"/>
    <property type="evidence" value="ECO:0007669"/>
    <property type="project" value="InterPro"/>
</dbReference>
<name>A0A1Z2XTA7_9FIRM</name>
<dbReference type="AlphaFoldDB" id="A0A1Z2XTA7"/>
<reference evidence="2" key="1">
    <citation type="journal article" date="2017" name="Genome Announc.">
        <title>High-Quality Whole-Genome Sequences of the Oligo-Mouse-Microbiota Bacterial Community.</title>
        <authorList>
            <person name="Garzetti D."/>
            <person name="Brugiroux S."/>
            <person name="Bunk B."/>
            <person name="Pukall R."/>
            <person name="McCoy K.D."/>
            <person name="Macpherson A.J."/>
            <person name="Stecher B."/>
        </authorList>
    </citation>
    <scope>NUCLEOTIDE SEQUENCE</scope>
    <source>
        <strain evidence="2">KB18</strain>
    </source>
</reference>
<evidence type="ECO:0000313" key="2">
    <source>
        <dbReference type="EMBL" id="ASB41629.1"/>
    </source>
</evidence>
<evidence type="ECO:0000313" key="5">
    <source>
        <dbReference type="Proteomes" id="UP000596035"/>
    </source>
</evidence>
<evidence type="ECO:0000313" key="3">
    <source>
        <dbReference type="EMBL" id="QQR30889.1"/>
    </source>
</evidence>
<dbReference type="Proteomes" id="UP000196710">
    <property type="component" value="Chromosome"/>
</dbReference>
<organism evidence="3 5">
    <name type="scientific">Acutalibacter muris</name>
    <dbReference type="NCBI Taxonomy" id="1796620"/>
    <lineage>
        <taxon>Bacteria</taxon>
        <taxon>Bacillati</taxon>
        <taxon>Bacillota</taxon>
        <taxon>Clostridia</taxon>
        <taxon>Eubacteriales</taxon>
        <taxon>Acutalibacteraceae</taxon>
        <taxon>Acutalibacter</taxon>
    </lineage>
</organism>
<evidence type="ECO:0000259" key="1">
    <source>
        <dbReference type="PROSITE" id="PS51186"/>
    </source>
</evidence>
<dbReference type="PROSITE" id="PS51186">
    <property type="entry name" value="GNAT"/>
    <property type="match status" value="1"/>
</dbReference>
<dbReference type="Gene3D" id="3.40.630.30">
    <property type="match status" value="1"/>
</dbReference>
<sequence>MPIPGMPQPHQIQLTGEYRLHRYDGHYELALEGYRDPAVYENSEGIFDRDKIPDLEYVRWMFAYLDKNGELYFIEALENGEYVPVGDVTVKDENPPLAIWRGEYRGRGLGTLVMKAVIDRLRELGYTRIRNSTVYKWNESSLKMHQKLGFKVVRETEREYFLDLEL</sequence>
<dbReference type="EMBL" id="CP065321">
    <property type="protein sequence ID" value="QQR30889.1"/>
    <property type="molecule type" value="Genomic_DNA"/>
</dbReference>
<accession>A0A1Z2XTA7</accession>
<dbReference type="KEGG" id="amur:ADH66_13755"/>
<feature type="domain" description="N-acetyltransferase" evidence="1">
    <location>
        <begin position="32"/>
        <end position="166"/>
    </location>
</feature>
<dbReference type="EMBL" id="CP021422">
    <property type="protein sequence ID" value="ASB41629.1"/>
    <property type="molecule type" value="Genomic_DNA"/>
</dbReference>
<evidence type="ECO:0000313" key="4">
    <source>
        <dbReference type="Proteomes" id="UP000196710"/>
    </source>
</evidence>
<reference evidence="3 5" key="3">
    <citation type="submission" date="2020-11" db="EMBL/GenBank/DDBJ databases">
        <title>Closed and high quality bacterial genomes of the OMM12 community.</title>
        <authorList>
            <person name="Marbouty M."/>
            <person name="Lamy-Besnier Q."/>
            <person name="Debarbieux L."/>
            <person name="Koszul R."/>
        </authorList>
    </citation>
    <scope>NUCLEOTIDE SEQUENCE [LARGE SCALE GENOMIC DNA]</scope>
    <source>
        <strain evidence="3 5">KB18</strain>
    </source>
</reference>
<dbReference type="Pfam" id="PF00583">
    <property type="entry name" value="Acetyltransf_1"/>
    <property type="match status" value="1"/>
</dbReference>
<dbReference type="SUPFAM" id="SSF55729">
    <property type="entry name" value="Acyl-CoA N-acyltransferases (Nat)"/>
    <property type="match status" value="1"/>
</dbReference>
<dbReference type="CDD" id="cd04301">
    <property type="entry name" value="NAT_SF"/>
    <property type="match status" value="1"/>
</dbReference>
<proteinExistence type="predicted"/>
<dbReference type="InterPro" id="IPR016181">
    <property type="entry name" value="Acyl_CoA_acyltransferase"/>
</dbReference>
<reference evidence="4" key="2">
    <citation type="submission" date="2017-05" db="EMBL/GenBank/DDBJ databases">
        <title>Improved OligoMM genomes.</title>
        <authorList>
            <person name="Garzetti D."/>
        </authorList>
    </citation>
    <scope>NUCLEOTIDE SEQUENCE [LARGE SCALE GENOMIC DNA]</scope>
    <source>
        <strain evidence="4">KB18</strain>
    </source>
</reference>
<dbReference type="Proteomes" id="UP000596035">
    <property type="component" value="Chromosome"/>
</dbReference>
<dbReference type="RefSeq" id="WP_084384463.1">
    <property type="nucleotide sequence ID" value="NZ_CAPVCI010000003.1"/>
</dbReference>
<protein>
    <submittedName>
        <fullName evidence="3">GNAT family N-acetyltransferase</fullName>
    </submittedName>
</protein>
<keyword evidence="4" id="KW-1185">Reference proteome</keyword>
<dbReference type="InterPro" id="IPR000182">
    <property type="entry name" value="GNAT_dom"/>
</dbReference>